<protein>
    <recommendedName>
        <fullName evidence="2">RING-type E3 ubiquitin transferase</fullName>
        <ecNumber evidence="2">2.3.2.27</ecNumber>
    </recommendedName>
</protein>
<keyword evidence="13" id="KW-1185">Reference proteome</keyword>
<feature type="region of interest" description="Disordered" evidence="10">
    <location>
        <begin position="94"/>
        <end position="117"/>
    </location>
</feature>
<feature type="compositionally biased region" description="Polar residues" evidence="10">
    <location>
        <begin position="313"/>
        <end position="324"/>
    </location>
</feature>
<dbReference type="Gene3D" id="3.30.40.10">
    <property type="entry name" value="Zinc/RING finger domain, C3HC4 (zinc finger)"/>
    <property type="match status" value="1"/>
</dbReference>
<dbReference type="GO" id="GO:0061630">
    <property type="term" value="F:ubiquitin protein ligase activity"/>
    <property type="evidence" value="ECO:0007669"/>
    <property type="project" value="UniProtKB-EC"/>
</dbReference>
<dbReference type="PROSITE" id="PS50089">
    <property type="entry name" value="ZF_RING_2"/>
    <property type="match status" value="1"/>
</dbReference>
<evidence type="ECO:0000256" key="4">
    <source>
        <dbReference type="ARBA" id="ARBA00022723"/>
    </source>
</evidence>
<feature type="compositionally biased region" description="Basic residues" evidence="10">
    <location>
        <begin position="353"/>
        <end position="362"/>
    </location>
</feature>
<keyword evidence="3" id="KW-0808">Transferase</keyword>
<feature type="compositionally biased region" description="Basic and acidic residues" evidence="10">
    <location>
        <begin position="272"/>
        <end position="286"/>
    </location>
</feature>
<feature type="compositionally biased region" description="Polar residues" evidence="10">
    <location>
        <begin position="94"/>
        <end position="110"/>
    </location>
</feature>
<feature type="non-terminal residue" evidence="12">
    <location>
        <position position="362"/>
    </location>
</feature>
<evidence type="ECO:0000256" key="6">
    <source>
        <dbReference type="ARBA" id="ARBA00022833"/>
    </source>
</evidence>
<dbReference type="Pfam" id="PF13639">
    <property type="entry name" value="zf-RING_2"/>
    <property type="match status" value="1"/>
</dbReference>
<evidence type="ECO:0000256" key="9">
    <source>
        <dbReference type="PROSITE-ProRule" id="PRU00175"/>
    </source>
</evidence>
<evidence type="ECO:0000256" key="10">
    <source>
        <dbReference type="SAM" id="MobiDB-lite"/>
    </source>
</evidence>
<dbReference type="GO" id="GO:0006513">
    <property type="term" value="P:protein monoubiquitination"/>
    <property type="evidence" value="ECO:0007669"/>
    <property type="project" value="TreeGrafter"/>
</dbReference>
<keyword evidence="12" id="KW-0436">Ligase</keyword>
<keyword evidence="8" id="KW-0804">Transcription</keyword>
<dbReference type="GO" id="GO:0000209">
    <property type="term" value="P:protein polyubiquitination"/>
    <property type="evidence" value="ECO:0007669"/>
    <property type="project" value="TreeGrafter"/>
</dbReference>
<organism evidence="12 13">
    <name type="scientific">Rostratula benghalensis</name>
    <name type="common">greater painted-snipe</name>
    <dbReference type="NCBI Taxonomy" id="118793"/>
    <lineage>
        <taxon>Eukaryota</taxon>
        <taxon>Metazoa</taxon>
        <taxon>Chordata</taxon>
        <taxon>Craniata</taxon>
        <taxon>Vertebrata</taxon>
        <taxon>Euteleostomi</taxon>
        <taxon>Archelosauria</taxon>
        <taxon>Archosauria</taxon>
        <taxon>Dinosauria</taxon>
        <taxon>Saurischia</taxon>
        <taxon>Theropoda</taxon>
        <taxon>Coelurosauria</taxon>
        <taxon>Aves</taxon>
        <taxon>Neognathae</taxon>
        <taxon>Neoaves</taxon>
        <taxon>Charadriiformes</taxon>
        <taxon>Rostratulidae</taxon>
        <taxon>Rostratula</taxon>
    </lineage>
</organism>
<evidence type="ECO:0000256" key="2">
    <source>
        <dbReference type="ARBA" id="ARBA00012483"/>
    </source>
</evidence>
<accession>A0A7L0DR87</accession>
<keyword evidence="4" id="KW-0479">Metal-binding</keyword>
<evidence type="ECO:0000313" key="13">
    <source>
        <dbReference type="Proteomes" id="UP000545435"/>
    </source>
</evidence>
<proteinExistence type="predicted"/>
<dbReference type="EMBL" id="VXAI01002361">
    <property type="protein sequence ID" value="NXJ73078.1"/>
    <property type="molecule type" value="Genomic_DNA"/>
</dbReference>
<dbReference type="SUPFAM" id="SSF57850">
    <property type="entry name" value="RING/U-box"/>
    <property type="match status" value="1"/>
</dbReference>
<dbReference type="SMART" id="SM00184">
    <property type="entry name" value="RING"/>
    <property type="match status" value="1"/>
</dbReference>
<dbReference type="Proteomes" id="UP000545435">
    <property type="component" value="Unassembled WGS sequence"/>
</dbReference>
<keyword evidence="6" id="KW-0862">Zinc</keyword>
<feature type="region of interest" description="Disordered" evidence="10">
    <location>
        <begin position="225"/>
        <end position="362"/>
    </location>
</feature>
<keyword evidence="5 9" id="KW-0863">Zinc-finger</keyword>
<gene>
    <name evidence="12" type="primary">Topors_1</name>
    <name evidence="12" type="ORF">ROSBEN_R05973</name>
</gene>
<name>A0A7L0DR87_9CHAR</name>
<feature type="compositionally biased region" description="Low complexity" evidence="10">
    <location>
        <begin position="294"/>
        <end position="310"/>
    </location>
</feature>
<dbReference type="AlphaFoldDB" id="A0A7L0DR87"/>
<sequence length="362" mass="39985">MARETQWSCPICSDTQDGIAYVSPCRHQFCLGCIMRWAEQSSHCPLCRGQMEVVTFSVRGEDDYLKCTIMASDESSQHGRRAGRTPRLVANSSLQPPVAFSPSSPEQTASQEEEGAAAGTQVMGGLLPNSWAALFQINRHLLDPVLPWLNRELEAIFGEQWWLAAGARTLILQLLCLYGLEEETIAQEMEPVLGEHRQRVVHDLLNNIRRRCGVEAWRMLHSLPAAEQEEEEEDRRVSTSSPTSSSSASSTSSSSTSASSTSSSSSADSDVEEHHRTGEATPERASLRSPSPTVPAQQEQPWQEPQEVAVAGPSTQGDSHSPSAPAQDRDSSHRQPRRPAKRRAPSPQDSPQPRKRPPRRRH</sequence>
<evidence type="ECO:0000256" key="8">
    <source>
        <dbReference type="ARBA" id="ARBA00023163"/>
    </source>
</evidence>
<dbReference type="InterPro" id="IPR017907">
    <property type="entry name" value="Znf_RING_CS"/>
</dbReference>
<evidence type="ECO:0000256" key="7">
    <source>
        <dbReference type="ARBA" id="ARBA00023015"/>
    </source>
</evidence>
<dbReference type="GO" id="GO:0016874">
    <property type="term" value="F:ligase activity"/>
    <property type="evidence" value="ECO:0007669"/>
    <property type="project" value="UniProtKB-KW"/>
</dbReference>
<dbReference type="InterPro" id="IPR001841">
    <property type="entry name" value="Znf_RING"/>
</dbReference>
<feature type="compositionally biased region" description="Low complexity" evidence="10">
    <location>
        <begin position="238"/>
        <end position="268"/>
    </location>
</feature>
<evidence type="ECO:0000256" key="5">
    <source>
        <dbReference type="ARBA" id="ARBA00022771"/>
    </source>
</evidence>
<dbReference type="GO" id="GO:0008270">
    <property type="term" value="F:zinc ion binding"/>
    <property type="evidence" value="ECO:0007669"/>
    <property type="project" value="UniProtKB-KW"/>
</dbReference>
<evidence type="ECO:0000313" key="12">
    <source>
        <dbReference type="EMBL" id="NXJ73078.1"/>
    </source>
</evidence>
<comment type="catalytic activity">
    <reaction evidence="1">
        <text>S-ubiquitinyl-[E2 ubiquitin-conjugating enzyme]-L-cysteine + [acceptor protein]-L-lysine = [E2 ubiquitin-conjugating enzyme]-L-cysteine + N(6)-ubiquitinyl-[acceptor protein]-L-lysine.</text>
        <dbReference type="EC" id="2.3.2.27"/>
    </reaction>
</comment>
<comment type="caution">
    <text evidence="12">The sequence shown here is derived from an EMBL/GenBank/DDBJ whole genome shotgun (WGS) entry which is preliminary data.</text>
</comment>
<dbReference type="EC" id="2.3.2.27" evidence="2"/>
<dbReference type="PANTHER" id="PTHR46077:SF1">
    <property type="entry name" value="TOP1 BINDING ARGININE_SERINE RICH PROTEIN, E3 UBIQUITIN LIGASE"/>
    <property type="match status" value="1"/>
</dbReference>
<reference evidence="12 13" key="1">
    <citation type="submission" date="2019-09" db="EMBL/GenBank/DDBJ databases">
        <title>Bird 10,000 Genomes (B10K) Project - Family phase.</title>
        <authorList>
            <person name="Zhang G."/>
        </authorList>
    </citation>
    <scope>NUCLEOTIDE SEQUENCE [LARGE SCALE GENOMIC DNA]</scope>
    <source>
        <strain evidence="12">B10K-DU-006-20</strain>
        <tissue evidence="12">Mixed tissue sample</tissue>
    </source>
</reference>
<evidence type="ECO:0000259" key="11">
    <source>
        <dbReference type="PROSITE" id="PS50089"/>
    </source>
</evidence>
<dbReference type="PANTHER" id="PTHR46077">
    <property type="entry name" value="E3 UBIQUITIN-PROTEIN LIGASE TOPORS"/>
    <property type="match status" value="1"/>
</dbReference>
<feature type="non-terminal residue" evidence="12">
    <location>
        <position position="1"/>
    </location>
</feature>
<keyword evidence="7" id="KW-0805">Transcription regulation</keyword>
<evidence type="ECO:0000256" key="3">
    <source>
        <dbReference type="ARBA" id="ARBA00022679"/>
    </source>
</evidence>
<evidence type="ECO:0000256" key="1">
    <source>
        <dbReference type="ARBA" id="ARBA00000900"/>
    </source>
</evidence>
<feature type="compositionally biased region" description="Basic residues" evidence="10">
    <location>
        <begin position="334"/>
        <end position="344"/>
    </location>
</feature>
<dbReference type="InterPro" id="IPR013083">
    <property type="entry name" value="Znf_RING/FYVE/PHD"/>
</dbReference>
<feature type="domain" description="RING-type" evidence="11">
    <location>
        <begin position="9"/>
        <end position="48"/>
    </location>
</feature>
<dbReference type="PROSITE" id="PS00518">
    <property type="entry name" value="ZF_RING_1"/>
    <property type="match status" value="1"/>
</dbReference>